<proteinExistence type="predicted"/>
<dbReference type="Pfam" id="PF01400">
    <property type="entry name" value="Astacin"/>
    <property type="match status" value="1"/>
</dbReference>
<name>A0A914LW33_MELIC</name>
<evidence type="ECO:0000256" key="4">
    <source>
        <dbReference type="ARBA" id="ARBA00022729"/>
    </source>
</evidence>
<dbReference type="SMART" id="SM00235">
    <property type="entry name" value="ZnMc"/>
    <property type="match status" value="1"/>
</dbReference>
<evidence type="ECO:0000256" key="7">
    <source>
        <dbReference type="ARBA" id="ARBA00023049"/>
    </source>
</evidence>
<dbReference type="PROSITE" id="PS51670">
    <property type="entry name" value="SHKT"/>
    <property type="match status" value="2"/>
</dbReference>
<dbReference type="PRINTS" id="PR00480">
    <property type="entry name" value="ASTACIN"/>
</dbReference>
<reference evidence="18" key="1">
    <citation type="submission" date="2022-11" db="UniProtKB">
        <authorList>
            <consortium name="WormBaseParasite"/>
        </authorList>
    </citation>
    <scope>IDENTIFICATION</scope>
</reference>
<evidence type="ECO:0000256" key="8">
    <source>
        <dbReference type="ARBA" id="ARBA00023145"/>
    </source>
</evidence>
<evidence type="ECO:0000256" key="2">
    <source>
        <dbReference type="ARBA" id="ARBA00022670"/>
    </source>
</evidence>
<keyword evidence="4" id="KW-0732">Signal</keyword>
<dbReference type="SUPFAM" id="SSF55486">
    <property type="entry name" value="Metalloproteases ('zincins'), catalytic domain"/>
    <property type="match status" value="1"/>
</dbReference>
<evidence type="ECO:0000313" key="18">
    <source>
        <dbReference type="WBParaSite" id="Minc3s00741g16746"/>
    </source>
</evidence>
<dbReference type="SMART" id="SM00254">
    <property type="entry name" value="ShKT"/>
    <property type="match status" value="2"/>
</dbReference>
<dbReference type="CDD" id="cd04280">
    <property type="entry name" value="ZnMc_astacin_like"/>
    <property type="match status" value="1"/>
</dbReference>
<feature type="domain" description="ShKT" evidence="15">
    <location>
        <begin position="356"/>
        <end position="392"/>
    </location>
</feature>
<comment type="caution">
    <text evidence="11">Lacks conserved residue(s) required for the propagation of feature annotation.</text>
</comment>
<keyword evidence="3 12" id="KW-0479">Metal-binding</keyword>
<dbReference type="GO" id="GO:0006508">
    <property type="term" value="P:proteolysis"/>
    <property type="evidence" value="ECO:0007669"/>
    <property type="project" value="UniProtKB-KW"/>
</dbReference>
<feature type="active site" evidence="12">
    <location>
        <position position="214"/>
    </location>
</feature>
<evidence type="ECO:0000313" key="17">
    <source>
        <dbReference type="Proteomes" id="UP000887563"/>
    </source>
</evidence>
<dbReference type="InterPro" id="IPR001506">
    <property type="entry name" value="Peptidase_M12A"/>
</dbReference>
<dbReference type="Pfam" id="PF01549">
    <property type="entry name" value="ShK"/>
    <property type="match status" value="2"/>
</dbReference>
<evidence type="ECO:0000259" key="15">
    <source>
        <dbReference type="PROSITE" id="PS51670"/>
    </source>
</evidence>
<dbReference type="Gene3D" id="3.40.390.10">
    <property type="entry name" value="Collagenase (Catalytic Domain)"/>
    <property type="match status" value="1"/>
</dbReference>
<keyword evidence="17" id="KW-1185">Reference proteome</keyword>
<dbReference type="GO" id="GO:0008270">
    <property type="term" value="F:zinc ion binding"/>
    <property type="evidence" value="ECO:0007669"/>
    <property type="project" value="UniProtKB-UniRule"/>
</dbReference>
<dbReference type="InterPro" id="IPR006026">
    <property type="entry name" value="Peptidase_Metallo"/>
</dbReference>
<dbReference type="WBParaSite" id="Minc3s00741g16746">
    <property type="protein sequence ID" value="Minc3s00741g16746"/>
    <property type="gene ID" value="Minc3s00741g16746"/>
</dbReference>
<dbReference type="InterPro" id="IPR003582">
    <property type="entry name" value="ShKT_dom"/>
</dbReference>
<evidence type="ECO:0000256" key="12">
    <source>
        <dbReference type="PROSITE-ProRule" id="PRU01211"/>
    </source>
</evidence>
<accession>A0A914LW33</accession>
<dbReference type="InterPro" id="IPR024079">
    <property type="entry name" value="MetalloPept_cat_dom_sf"/>
</dbReference>
<feature type="domain" description="ShKT" evidence="15">
    <location>
        <begin position="416"/>
        <end position="457"/>
    </location>
</feature>
<keyword evidence="5 12" id="KW-0378">Hydrolase</keyword>
<feature type="compositionally biased region" description="Low complexity" evidence="14">
    <location>
        <begin position="322"/>
        <end position="336"/>
    </location>
</feature>
<evidence type="ECO:0000256" key="1">
    <source>
        <dbReference type="ARBA" id="ARBA00002657"/>
    </source>
</evidence>
<dbReference type="GO" id="GO:0004222">
    <property type="term" value="F:metalloendopeptidase activity"/>
    <property type="evidence" value="ECO:0007669"/>
    <property type="project" value="UniProtKB-UniRule"/>
</dbReference>
<sequence>MALSTFQIIVVQLVPHQIDSNFFFKFILLIICINFNEANNQFFDKSIPDAETLLTQADFHRVTQRQKRQQPTENNINDSAMYNKERFEGDILTAVNPAASLPLKNTVNEDSGVKTQDGIQRNAVRQSYLKWPRARIPYTVSSQYTSYGRERIAEAIDEYHKKTCVEWTPKAANDIDYVHILPDDGCYSLVGKVGGKQPVSLGEGCMTIGIVIHELMHSVGFFHEQSRTDRDDYVNILWDNIDPTLRDQFDKYSQNMIDYLGAKYDYSSVMHYGPLAFSKNGKPTIEPKEKSVTIGQRLGFSPTDLYKVNKLYNCPNSNTNPQQQQQTSQQQKQQQLPVPISVVSTSGSIASSNNKCIDLLSECPYIANKDTCNSMFSSSFLQANCPKSCNSCHSNNNTDCNDNKDWCSRWAGSGMCDLYIFQDNKDWCSRWAGSGMCDLYIFQSYMLSNCQMSCGVC</sequence>
<feature type="binding site" evidence="12">
    <location>
        <position position="213"/>
    </location>
    <ligand>
        <name>Zn(2+)</name>
        <dbReference type="ChEBI" id="CHEBI:29105"/>
        <note>catalytic</note>
    </ligand>
</feature>
<dbReference type="Proteomes" id="UP000887563">
    <property type="component" value="Unplaced"/>
</dbReference>
<evidence type="ECO:0000256" key="10">
    <source>
        <dbReference type="ARBA" id="ARBA00023180"/>
    </source>
</evidence>
<evidence type="ECO:0000256" key="13">
    <source>
        <dbReference type="RuleBase" id="RU361183"/>
    </source>
</evidence>
<feature type="region of interest" description="Disordered" evidence="14">
    <location>
        <begin position="316"/>
        <end position="336"/>
    </location>
</feature>
<keyword evidence="2 12" id="KW-0645">Protease</keyword>
<evidence type="ECO:0000256" key="6">
    <source>
        <dbReference type="ARBA" id="ARBA00022833"/>
    </source>
</evidence>
<dbReference type="FunFam" id="3.40.390.10:FF:000015">
    <property type="entry name" value="Meprin A subunit"/>
    <property type="match status" value="1"/>
</dbReference>
<dbReference type="PANTHER" id="PTHR10127">
    <property type="entry name" value="DISCOIDIN, CUB, EGF, LAMININ , AND ZINC METALLOPROTEASE DOMAIN CONTAINING"/>
    <property type="match status" value="1"/>
</dbReference>
<keyword evidence="6 12" id="KW-0862">Zinc</keyword>
<comment type="cofactor">
    <cofactor evidence="12 13">
        <name>Zn(2+)</name>
        <dbReference type="ChEBI" id="CHEBI:29105"/>
    </cofactor>
    <text evidence="12 13">Binds 1 zinc ion per subunit.</text>
</comment>
<dbReference type="InterPro" id="IPR034035">
    <property type="entry name" value="Astacin-like_dom"/>
</dbReference>
<evidence type="ECO:0000256" key="9">
    <source>
        <dbReference type="ARBA" id="ARBA00023157"/>
    </source>
</evidence>
<evidence type="ECO:0000256" key="3">
    <source>
        <dbReference type="ARBA" id="ARBA00022723"/>
    </source>
</evidence>
<protein>
    <recommendedName>
        <fullName evidence="13">Metalloendopeptidase</fullName>
        <ecNumber evidence="13">3.4.24.-</ecNumber>
    </recommendedName>
</protein>
<evidence type="ECO:0000256" key="11">
    <source>
        <dbReference type="PROSITE-ProRule" id="PRU01005"/>
    </source>
</evidence>
<evidence type="ECO:0000259" key="16">
    <source>
        <dbReference type="PROSITE" id="PS51864"/>
    </source>
</evidence>
<dbReference type="PROSITE" id="PS51864">
    <property type="entry name" value="ASTACIN"/>
    <property type="match status" value="1"/>
</dbReference>
<keyword evidence="9" id="KW-1015">Disulfide bond</keyword>
<dbReference type="PANTHER" id="PTHR10127:SF890">
    <property type="entry name" value="ZINC METALLOPROTEINASE NAS-13"/>
    <property type="match status" value="1"/>
</dbReference>
<organism evidence="17 18">
    <name type="scientific">Meloidogyne incognita</name>
    <name type="common">Southern root-knot nematode worm</name>
    <name type="synonym">Oxyuris incognita</name>
    <dbReference type="NCBI Taxonomy" id="6306"/>
    <lineage>
        <taxon>Eukaryota</taxon>
        <taxon>Metazoa</taxon>
        <taxon>Ecdysozoa</taxon>
        <taxon>Nematoda</taxon>
        <taxon>Chromadorea</taxon>
        <taxon>Rhabditida</taxon>
        <taxon>Tylenchina</taxon>
        <taxon>Tylenchomorpha</taxon>
        <taxon>Tylenchoidea</taxon>
        <taxon>Meloidogynidae</taxon>
        <taxon>Meloidogyninae</taxon>
        <taxon>Meloidogyne</taxon>
        <taxon>Meloidogyne incognita group</taxon>
    </lineage>
</organism>
<keyword evidence="8" id="KW-0865">Zymogen</keyword>
<comment type="function">
    <text evidence="1">Metalloprotease.</text>
</comment>
<dbReference type="AlphaFoldDB" id="A0A914LW33"/>
<evidence type="ECO:0000256" key="14">
    <source>
        <dbReference type="SAM" id="MobiDB-lite"/>
    </source>
</evidence>
<dbReference type="EC" id="3.4.24.-" evidence="13"/>
<feature type="domain" description="Peptidase M12A" evidence="16">
    <location>
        <begin position="122"/>
        <end position="315"/>
    </location>
</feature>
<feature type="binding site" evidence="12">
    <location>
        <position position="223"/>
    </location>
    <ligand>
        <name>Zn(2+)</name>
        <dbReference type="ChEBI" id="CHEBI:29105"/>
        <note>catalytic</note>
    </ligand>
</feature>
<evidence type="ECO:0000256" key="5">
    <source>
        <dbReference type="ARBA" id="ARBA00022801"/>
    </source>
</evidence>
<keyword evidence="10" id="KW-0325">Glycoprotein</keyword>
<keyword evidence="7 12" id="KW-0482">Metalloprotease</keyword>
<feature type="binding site" evidence="12">
    <location>
        <position position="217"/>
    </location>
    <ligand>
        <name>Zn(2+)</name>
        <dbReference type="ChEBI" id="CHEBI:29105"/>
        <note>catalytic</note>
    </ligand>
</feature>